<dbReference type="SUPFAM" id="SSF52172">
    <property type="entry name" value="CheY-like"/>
    <property type="match status" value="1"/>
</dbReference>
<organism evidence="3 4">
    <name type="scientific">Humidesulfovibrio mexicanus</name>
    <dbReference type="NCBI Taxonomy" id="147047"/>
    <lineage>
        <taxon>Bacteria</taxon>
        <taxon>Pseudomonadati</taxon>
        <taxon>Thermodesulfobacteriota</taxon>
        <taxon>Desulfovibrionia</taxon>
        <taxon>Desulfovibrionales</taxon>
        <taxon>Desulfovibrionaceae</taxon>
        <taxon>Humidesulfovibrio</taxon>
    </lineage>
</organism>
<dbReference type="PANTHER" id="PTHR43228">
    <property type="entry name" value="TWO-COMPONENT RESPONSE REGULATOR"/>
    <property type="match status" value="1"/>
</dbReference>
<dbReference type="Pfam" id="PF00072">
    <property type="entry name" value="Response_reg"/>
    <property type="match status" value="1"/>
</dbReference>
<dbReference type="EMBL" id="FZOC01000007">
    <property type="protein sequence ID" value="SNS15408.1"/>
    <property type="molecule type" value="Genomic_DNA"/>
</dbReference>
<accession>A0A239C6V7</accession>
<dbReference type="Gene3D" id="3.40.50.2300">
    <property type="match status" value="1"/>
</dbReference>
<dbReference type="OrthoDB" id="9790791at2"/>
<reference evidence="3 4" key="1">
    <citation type="submission" date="2017-06" db="EMBL/GenBank/DDBJ databases">
        <authorList>
            <person name="Kim H.J."/>
            <person name="Triplett B.A."/>
        </authorList>
    </citation>
    <scope>NUCLEOTIDE SEQUENCE [LARGE SCALE GENOMIC DNA]</scope>
    <source>
        <strain evidence="3 4">DSM 13116</strain>
    </source>
</reference>
<dbReference type="InterPro" id="IPR052048">
    <property type="entry name" value="ST_Response_Regulator"/>
</dbReference>
<gene>
    <name evidence="3" type="ORF">SAMN04488503_2962</name>
</gene>
<dbReference type="AlphaFoldDB" id="A0A239C6V7"/>
<evidence type="ECO:0000259" key="2">
    <source>
        <dbReference type="PROSITE" id="PS50110"/>
    </source>
</evidence>
<keyword evidence="4" id="KW-1185">Reference proteome</keyword>
<dbReference type="PANTHER" id="PTHR43228:SF6">
    <property type="entry name" value="RESPONSE REGULATOR RECEIVER"/>
    <property type="match status" value="1"/>
</dbReference>
<feature type="domain" description="Response regulatory" evidence="2">
    <location>
        <begin position="9"/>
        <end position="124"/>
    </location>
</feature>
<feature type="modified residue" description="4-aspartylphosphate" evidence="1">
    <location>
        <position position="59"/>
    </location>
</feature>
<dbReference type="InterPro" id="IPR001789">
    <property type="entry name" value="Sig_transdc_resp-reg_receiver"/>
</dbReference>
<proteinExistence type="predicted"/>
<dbReference type="RefSeq" id="WP_089275158.1">
    <property type="nucleotide sequence ID" value="NZ_FZOC01000007.1"/>
</dbReference>
<keyword evidence="1" id="KW-0597">Phosphoprotein</keyword>
<name>A0A239C6V7_9BACT</name>
<evidence type="ECO:0000313" key="3">
    <source>
        <dbReference type="EMBL" id="SNS15408.1"/>
    </source>
</evidence>
<dbReference type="Proteomes" id="UP000198324">
    <property type="component" value="Unassembled WGS sequence"/>
</dbReference>
<dbReference type="InterPro" id="IPR011006">
    <property type="entry name" value="CheY-like_superfamily"/>
</dbReference>
<evidence type="ECO:0000256" key="1">
    <source>
        <dbReference type="PROSITE-ProRule" id="PRU00169"/>
    </source>
</evidence>
<sequence>MTTPDAGLKVLVVEDERIISLALCALLRGLGHQVLGCVPSGEQALELVERQRPDLVFMDIHLEGGLDGIATARMLRERQGPPVAFTSAYTDAATRTRAQEVAPLAFLSKPVARQDIMRLMTTLAQQPGA</sequence>
<protein>
    <submittedName>
        <fullName evidence="3">Response regulator receiver domain-containing protein</fullName>
    </submittedName>
</protein>
<dbReference type="PROSITE" id="PS50110">
    <property type="entry name" value="RESPONSE_REGULATORY"/>
    <property type="match status" value="1"/>
</dbReference>
<dbReference type="SMART" id="SM00448">
    <property type="entry name" value="REC"/>
    <property type="match status" value="1"/>
</dbReference>
<dbReference type="CDD" id="cd17534">
    <property type="entry name" value="REC_DC-like"/>
    <property type="match status" value="1"/>
</dbReference>
<evidence type="ECO:0000313" key="4">
    <source>
        <dbReference type="Proteomes" id="UP000198324"/>
    </source>
</evidence>
<dbReference type="GO" id="GO:0000160">
    <property type="term" value="P:phosphorelay signal transduction system"/>
    <property type="evidence" value="ECO:0007669"/>
    <property type="project" value="InterPro"/>
</dbReference>